<sequence length="403" mass="45513">MSESSTLRKSEPRVPPYAPLELKPLEWSGSPEPVRSNEDARDKGRDGRYLVSGECVSCYLERVRNGFVGFIIFDRPPIVRISFREYKLGKRTFRELNPTVEPRFEGFGGCCDRFRECLTNYLKNPEAASTFRENPGDVAKDILLRFTLEGHMEILPKLRLALNYVDESMFDNKALHRSLLEWGISFGLWRKILRHDLNSVGCIGKILKHLINTGHSETPQLDGSEDLEIWFKTLQEKMEHVEGHVNSTFTAITLTMSIVESQRAIAQAEEVSKLMNLAFFIPLTLSAGIFGMNIVPSTSARSESPSRGPSYLESLNRNNLSKTVDRQFRLLMHFFRRYGMRVLREAAYIAALASLAVGIWAITTKLHLPTDEKAKVGFGLGVLLPVMLLIWPSSGVQGSVLMT</sequence>
<dbReference type="Proteomes" id="UP000698800">
    <property type="component" value="Unassembled WGS sequence"/>
</dbReference>
<dbReference type="AlphaFoldDB" id="A0A9P8HZS2"/>
<proteinExistence type="predicted"/>
<organism evidence="3 4">
    <name type="scientific">Glutinoglossum americanum</name>
    <dbReference type="NCBI Taxonomy" id="1670608"/>
    <lineage>
        <taxon>Eukaryota</taxon>
        <taxon>Fungi</taxon>
        <taxon>Dikarya</taxon>
        <taxon>Ascomycota</taxon>
        <taxon>Pezizomycotina</taxon>
        <taxon>Geoglossomycetes</taxon>
        <taxon>Geoglossales</taxon>
        <taxon>Geoglossaceae</taxon>
        <taxon>Glutinoglossum</taxon>
    </lineage>
</organism>
<feature type="compositionally biased region" description="Basic and acidic residues" evidence="1">
    <location>
        <begin position="1"/>
        <end position="12"/>
    </location>
</feature>
<feature type="compositionally biased region" description="Basic and acidic residues" evidence="1">
    <location>
        <begin position="35"/>
        <end position="44"/>
    </location>
</feature>
<keyword evidence="2" id="KW-1133">Transmembrane helix</keyword>
<dbReference type="EMBL" id="JAGHQL010000274">
    <property type="protein sequence ID" value="KAH0534093.1"/>
    <property type="molecule type" value="Genomic_DNA"/>
</dbReference>
<evidence type="ECO:0000256" key="2">
    <source>
        <dbReference type="SAM" id="Phobius"/>
    </source>
</evidence>
<feature type="transmembrane region" description="Helical" evidence="2">
    <location>
        <begin position="274"/>
        <end position="295"/>
    </location>
</feature>
<feature type="transmembrane region" description="Helical" evidence="2">
    <location>
        <begin position="342"/>
        <end position="362"/>
    </location>
</feature>
<evidence type="ECO:0000313" key="4">
    <source>
        <dbReference type="Proteomes" id="UP000698800"/>
    </source>
</evidence>
<keyword evidence="4" id="KW-1185">Reference proteome</keyword>
<dbReference type="OrthoDB" id="3231000at2759"/>
<feature type="region of interest" description="Disordered" evidence="1">
    <location>
        <begin position="1"/>
        <end position="44"/>
    </location>
</feature>
<accession>A0A9P8HZS2</accession>
<comment type="caution">
    <text evidence="3">The sequence shown here is derived from an EMBL/GenBank/DDBJ whole genome shotgun (WGS) entry which is preliminary data.</text>
</comment>
<name>A0A9P8HZS2_9PEZI</name>
<feature type="transmembrane region" description="Helical" evidence="2">
    <location>
        <begin position="374"/>
        <end position="392"/>
    </location>
</feature>
<evidence type="ECO:0000256" key="1">
    <source>
        <dbReference type="SAM" id="MobiDB-lite"/>
    </source>
</evidence>
<reference evidence="3" key="1">
    <citation type="submission" date="2021-03" db="EMBL/GenBank/DDBJ databases">
        <title>Comparative genomics and phylogenomic investigation of the class Geoglossomycetes provide insights into ecological specialization and systematics.</title>
        <authorList>
            <person name="Melie T."/>
            <person name="Pirro S."/>
            <person name="Miller A.N."/>
            <person name="Quandt A."/>
        </authorList>
    </citation>
    <scope>NUCLEOTIDE SEQUENCE</scope>
    <source>
        <strain evidence="3">GBOQ0MN5Z8</strain>
    </source>
</reference>
<keyword evidence="2" id="KW-0472">Membrane</keyword>
<keyword evidence="2" id="KW-0812">Transmembrane</keyword>
<protein>
    <submittedName>
        <fullName evidence="3">Uncharacterized protein</fullName>
    </submittedName>
</protein>
<evidence type="ECO:0000313" key="3">
    <source>
        <dbReference type="EMBL" id="KAH0534093.1"/>
    </source>
</evidence>
<gene>
    <name evidence="3" type="ORF">FGG08_007302</name>
</gene>